<evidence type="ECO:0000313" key="1">
    <source>
        <dbReference type="EMBL" id="KIK45648.1"/>
    </source>
</evidence>
<organism evidence="1 2">
    <name type="scientific">Suillus luteus UH-Slu-Lm8-n1</name>
    <dbReference type="NCBI Taxonomy" id="930992"/>
    <lineage>
        <taxon>Eukaryota</taxon>
        <taxon>Fungi</taxon>
        <taxon>Dikarya</taxon>
        <taxon>Basidiomycota</taxon>
        <taxon>Agaricomycotina</taxon>
        <taxon>Agaricomycetes</taxon>
        <taxon>Agaricomycetidae</taxon>
        <taxon>Boletales</taxon>
        <taxon>Suillineae</taxon>
        <taxon>Suillaceae</taxon>
        <taxon>Suillus</taxon>
    </lineage>
</organism>
<dbReference type="InParanoid" id="A0A0D0BRH9"/>
<gene>
    <name evidence="1" type="ORF">CY34DRAFT_500288</name>
</gene>
<dbReference type="HOGENOM" id="CLU_2962447_0_0_1"/>
<proteinExistence type="predicted"/>
<accession>A0A0D0BRH9</accession>
<dbReference type="Proteomes" id="UP000054485">
    <property type="component" value="Unassembled WGS sequence"/>
</dbReference>
<keyword evidence="2" id="KW-1185">Reference proteome</keyword>
<reference evidence="2" key="2">
    <citation type="submission" date="2015-01" db="EMBL/GenBank/DDBJ databases">
        <title>Evolutionary Origins and Diversification of the Mycorrhizal Mutualists.</title>
        <authorList>
            <consortium name="DOE Joint Genome Institute"/>
            <consortium name="Mycorrhizal Genomics Consortium"/>
            <person name="Kohler A."/>
            <person name="Kuo A."/>
            <person name="Nagy L.G."/>
            <person name="Floudas D."/>
            <person name="Copeland A."/>
            <person name="Barry K.W."/>
            <person name="Cichocki N."/>
            <person name="Veneault-Fourrey C."/>
            <person name="LaButti K."/>
            <person name="Lindquist E.A."/>
            <person name="Lipzen A."/>
            <person name="Lundell T."/>
            <person name="Morin E."/>
            <person name="Murat C."/>
            <person name="Riley R."/>
            <person name="Ohm R."/>
            <person name="Sun H."/>
            <person name="Tunlid A."/>
            <person name="Henrissat B."/>
            <person name="Grigoriev I.V."/>
            <person name="Hibbett D.S."/>
            <person name="Martin F."/>
        </authorList>
    </citation>
    <scope>NUCLEOTIDE SEQUENCE [LARGE SCALE GENOMIC DNA]</scope>
    <source>
        <strain evidence="2">UH-Slu-Lm8-n1</strain>
    </source>
</reference>
<dbReference type="AlphaFoldDB" id="A0A0D0BRH9"/>
<evidence type="ECO:0000313" key="2">
    <source>
        <dbReference type="Proteomes" id="UP000054485"/>
    </source>
</evidence>
<protein>
    <submittedName>
        <fullName evidence="1">Uncharacterized protein</fullName>
    </submittedName>
</protein>
<name>A0A0D0BRH9_9AGAM</name>
<dbReference type="EMBL" id="KN835169">
    <property type="protein sequence ID" value="KIK45648.1"/>
    <property type="molecule type" value="Genomic_DNA"/>
</dbReference>
<reference evidence="1 2" key="1">
    <citation type="submission" date="2014-04" db="EMBL/GenBank/DDBJ databases">
        <authorList>
            <consortium name="DOE Joint Genome Institute"/>
            <person name="Kuo A."/>
            <person name="Ruytinx J."/>
            <person name="Rineau F."/>
            <person name="Colpaert J."/>
            <person name="Kohler A."/>
            <person name="Nagy L.G."/>
            <person name="Floudas D."/>
            <person name="Copeland A."/>
            <person name="Barry K.W."/>
            <person name="Cichocki N."/>
            <person name="Veneault-Fourrey C."/>
            <person name="LaButti K."/>
            <person name="Lindquist E.A."/>
            <person name="Lipzen A."/>
            <person name="Lundell T."/>
            <person name="Morin E."/>
            <person name="Murat C."/>
            <person name="Sun H."/>
            <person name="Tunlid A."/>
            <person name="Henrissat B."/>
            <person name="Grigoriev I.V."/>
            <person name="Hibbett D.S."/>
            <person name="Martin F."/>
            <person name="Nordberg H.P."/>
            <person name="Cantor M.N."/>
            <person name="Hua S.X."/>
        </authorList>
    </citation>
    <scope>NUCLEOTIDE SEQUENCE [LARGE SCALE GENOMIC DNA]</scope>
    <source>
        <strain evidence="1 2">UH-Slu-Lm8-n1</strain>
    </source>
</reference>
<sequence>MLQSQGDVGAPICRSLHCHRLLDDHHVLNERLCRTSIKAGKPEGLQKEVTRKDIIASPV</sequence>